<evidence type="ECO:0000313" key="2">
    <source>
        <dbReference type="EMBL" id="TCO03645.1"/>
    </source>
</evidence>
<keyword evidence="1" id="KW-0812">Transmembrane</keyword>
<organism evidence="2 3">
    <name type="scientific">Natronoflexus pectinivorans</name>
    <dbReference type="NCBI Taxonomy" id="682526"/>
    <lineage>
        <taxon>Bacteria</taxon>
        <taxon>Pseudomonadati</taxon>
        <taxon>Bacteroidota</taxon>
        <taxon>Bacteroidia</taxon>
        <taxon>Marinilabiliales</taxon>
        <taxon>Marinilabiliaceae</taxon>
        <taxon>Natronoflexus</taxon>
    </lineage>
</organism>
<feature type="transmembrane region" description="Helical" evidence="1">
    <location>
        <begin position="25"/>
        <end position="49"/>
    </location>
</feature>
<protein>
    <submittedName>
        <fullName evidence="2">Uncharacterized protein</fullName>
    </submittedName>
</protein>
<evidence type="ECO:0000313" key="3">
    <source>
        <dbReference type="Proteomes" id="UP000295221"/>
    </source>
</evidence>
<proteinExistence type="predicted"/>
<dbReference type="AlphaFoldDB" id="A0A4R2G780"/>
<keyword evidence="3" id="KW-1185">Reference proteome</keyword>
<evidence type="ECO:0000256" key="1">
    <source>
        <dbReference type="SAM" id="Phobius"/>
    </source>
</evidence>
<accession>A0A4R2G780</accession>
<gene>
    <name evidence="2" type="ORF">EV194_12023</name>
</gene>
<keyword evidence="1" id="KW-1133">Transmembrane helix</keyword>
<dbReference type="EMBL" id="SLWK01000020">
    <property type="protein sequence ID" value="TCO03645.1"/>
    <property type="molecule type" value="Genomic_DNA"/>
</dbReference>
<feature type="transmembrane region" description="Helical" evidence="1">
    <location>
        <begin position="61"/>
        <end position="77"/>
    </location>
</feature>
<keyword evidence="1" id="KW-0472">Membrane</keyword>
<dbReference type="Proteomes" id="UP000295221">
    <property type="component" value="Unassembled WGS sequence"/>
</dbReference>
<sequence length="79" mass="9191">MMFLLSTYMLGVFITLPPFQLNVSLIVKGIAISLGFSGLFSLIYLFYSITDDYIYRVKNRAPNLFNYFIVLFHFGFFPI</sequence>
<comment type="caution">
    <text evidence="2">The sequence shown here is derived from an EMBL/GenBank/DDBJ whole genome shotgun (WGS) entry which is preliminary data.</text>
</comment>
<reference evidence="2 3" key="1">
    <citation type="submission" date="2019-03" db="EMBL/GenBank/DDBJ databases">
        <title>Genomic Encyclopedia of Type Strains, Phase IV (KMG-IV): sequencing the most valuable type-strain genomes for metagenomic binning, comparative biology and taxonomic classification.</title>
        <authorList>
            <person name="Goeker M."/>
        </authorList>
    </citation>
    <scope>NUCLEOTIDE SEQUENCE [LARGE SCALE GENOMIC DNA]</scope>
    <source>
        <strain evidence="2 3">DSM 24179</strain>
    </source>
</reference>
<name>A0A4R2G780_9BACT</name>